<keyword evidence="2" id="KW-0479">Metal-binding</keyword>
<dbReference type="PANTHER" id="PTHR42978">
    <property type="entry name" value="QUORUM-QUENCHING LACTONASE YTNP-RELATED-RELATED"/>
    <property type="match status" value="1"/>
</dbReference>
<name>A0A6A5VKV4_9PLEO</name>
<evidence type="ECO:0000256" key="4">
    <source>
        <dbReference type="ARBA" id="ARBA00022833"/>
    </source>
</evidence>
<dbReference type="InterPro" id="IPR036866">
    <property type="entry name" value="RibonucZ/Hydroxyglut_hydro"/>
</dbReference>
<keyword evidence="3" id="KW-0378">Hydrolase</keyword>
<gene>
    <name evidence="5" type="ORF">BU23DRAFT_319670</name>
</gene>
<dbReference type="GO" id="GO:0016787">
    <property type="term" value="F:hydrolase activity"/>
    <property type="evidence" value="ECO:0007669"/>
    <property type="project" value="UniProtKB-KW"/>
</dbReference>
<comment type="similarity">
    <text evidence="1">Belongs to the metallo-beta-lactamase superfamily.</text>
</comment>
<evidence type="ECO:0008006" key="7">
    <source>
        <dbReference type="Google" id="ProtNLM"/>
    </source>
</evidence>
<dbReference type="SUPFAM" id="SSF56281">
    <property type="entry name" value="Metallo-hydrolase/oxidoreductase"/>
    <property type="match status" value="1"/>
</dbReference>
<dbReference type="OrthoDB" id="10250730at2759"/>
<dbReference type="EMBL" id="ML976664">
    <property type="protein sequence ID" value="KAF1977089.1"/>
    <property type="molecule type" value="Genomic_DNA"/>
</dbReference>
<proteinExistence type="inferred from homology"/>
<evidence type="ECO:0000313" key="6">
    <source>
        <dbReference type="Proteomes" id="UP000800036"/>
    </source>
</evidence>
<organism evidence="5 6">
    <name type="scientific">Bimuria novae-zelandiae CBS 107.79</name>
    <dbReference type="NCBI Taxonomy" id="1447943"/>
    <lineage>
        <taxon>Eukaryota</taxon>
        <taxon>Fungi</taxon>
        <taxon>Dikarya</taxon>
        <taxon>Ascomycota</taxon>
        <taxon>Pezizomycotina</taxon>
        <taxon>Dothideomycetes</taxon>
        <taxon>Pleosporomycetidae</taxon>
        <taxon>Pleosporales</taxon>
        <taxon>Massarineae</taxon>
        <taxon>Didymosphaeriaceae</taxon>
        <taxon>Bimuria</taxon>
    </lineage>
</organism>
<sequence>MATSSPSLPWHHIPAAPSGTTCNVHLLQAGGLEIPYDLTLLPGPNENSHTLDPHYDNSTSKRFYVPDYCFIEHLPTGNHYIFDLGMRKDLENLPPPTIVKGALPIFPAFPKSPADILKEHGGEEQQPENVKTVLFSHVHFDHVGDGGKAGFVNAELWVGPTCCTYARPGYPDSESAPVLSANFPTDGSRNTIEPFISDTRLEKDGDSRVGKVVQGKKEGKYEAVELKDVGDEGWISLGAFDRAFDVFGDGSLYLVDAPGHSPGHQMLLVRVTSVSSSSSNEDSFVLLAGDCYHHPDLLKNPDLTARPPYAPGSMHSDPEVAVDTMWRTRAFAQKDNVWIMGAHDFSVGEALRKGEKEIEGLVLINDWQAKKWKPRP</sequence>
<dbReference type="Gene3D" id="3.60.15.10">
    <property type="entry name" value="Ribonuclease Z/Hydroxyacylglutathione hydrolase-like"/>
    <property type="match status" value="2"/>
</dbReference>
<evidence type="ECO:0000256" key="2">
    <source>
        <dbReference type="ARBA" id="ARBA00022723"/>
    </source>
</evidence>
<dbReference type="PANTHER" id="PTHR42978:SF5">
    <property type="entry name" value="METALLO-BETA-LACTAMASE DOMAIN-CONTAINING PROTEIN"/>
    <property type="match status" value="1"/>
</dbReference>
<dbReference type="GO" id="GO:0046872">
    <property type="term" value="F:metal ion binding"/>
    <property type="evidence" value="ECO:0007669"/>
    <property type="project" value="UniProtKB-KW"/>
</dbReference>
<dbReference type="InterPro" id="IPR051013">
    <property type="entry name" value="MBL_superfamily_lactonases"/>
</dbReference>
<evidence type="ECO:0000256" key="1">
    <source>
        <dbReference type="ARBA" id="ARBA00007749"/>
    </source>
</evidence>
<evidence type="ECO:0000256" key="3">
    <source>
        <dbReference type="ARBA" id="ARBA00022801"/>
    </source>
</evidence>
<keyword evidence="4" id="KW-0862">Zinc</keyword>
<protein>
    <recommendedName>
        <fullName evidence="7">Metallo-beta-lactamase domain-containing protein</fullName>
    </recommendedName>
</protein>
<evidence type="ECO:0000313" key="5">
    <source>
        <dbReference type="EMBL" id="KAF1977089.1"/>
    </source>
</evidence>
<reference evidence="5" key="1">
    <citation type="journal article" date="2020" name="Stud. Mycol.">
        <title>101 Dothideomycetes genomes: a test case for predicting lifestyles and emergence of pathogens.</title>
        <authorList>
            <person name="Haridas S."/>
            <person name="Albert R."/>
            <person name="Binder M."/>
            <person name="Bloem J."/>
            <person name="Labutti K."/>
            <person name="Salamov A."/>
            <person name="Andreopoulos B."/>
            <person name="Baker S."/>
            <person name="Barry K."/>
            <person name="Bills G."/>
            <person name="Bluhm B."/>
            <person name="Cannon C."/>
            <person name="Castanera R."/>
            <person name="Culley D."/>
            <person name="Daum C."/>
            <person name="Ezra D."/>
            <person name="Gonzalez J."/>
            <person name="Henrissat B."/>
            <person name="Kuo A."/>
            <person name="Liang C."/>
            <person name="Lipzen A."/>
            <person name="Lutzoni F."/>
            <person name="Magnuson J."/>
            <person name="Mondo S."/>
            <person name="Nolan M."/>
            <person name="Ohm R."/>
            <person name="Pangilinan J."/>
            <person name="Park H.-J."/>
            <person name="Ramirez L."/>
            <person name="Alfaro M."/>
            <person name="Sun H."/>
            <person name="Tritt A."/>
            <person name="Yoshinaga Y."/>
            <person name="Zwiers L.-H."/>
            <person name="Turgeon B."/>
            <person name="Goodwin S."/>
            <person name="Spatafora J."/>
            <person name="Crous P."/>
            <person name="Grigoriev I."/>
        </authorList>
    </citation>
    <scope>NUCLEOTIDE SEQUENCE</scope>
    <source>
        <strain evidence="5">CBS 107.79</strain>
    </source>
</reference>
<dbReference type="AlphaFoldDB" id="A0A6A5VKV4"/>
<dbReference type="CDD" id="cd07730">
    <property type="entry name" value="metallo-hydrolase-like_MBL-fold"/>
    <property type="match status" value="1"/>
</dbReference>
<keyword evidence="6" id="KW-1185">Reference proteome</keyword>
<dbReference type="Proteomes" id="UP000800036">
    <property type="component" value="Unassembled WGS sequence"/>
</dbReference>
<accession>A0A6A5VKV4</accession>